<gene>
    <name evidence="1" type="ORF">METZ01_LOCUS394230</name>
</gene>
<sequence>MAHKKQMKQDIYLEQKVLSASPEQLISYIYDAAIAGCIKRDFQKTSSA</sequence>
<feature type="non-terminal residue" evidence="1">
    <location>
        <position position="48"/>
    </location>
</feature>
<dbReference type="AlphaFoldDB" id="A0A382V496"/>
<organism evidence="1">
    <name type="scientific">marine metagenome</name>
    <dbReference type="NCBI Taxonomy" id="408172"/>
    <lineage>
        <taxon>unclassified sequences</taxon>
        <taxon>metagenomes</taxon>
        <taxon>ecological metagenomes</taxon>
    </lineage>
</organism>
<name>A0A382V496_9ZZZZ</name>
<dbReference type="EMBL" id="UINC01149108">
    <property type="protein sequence ID" value="SVD41376.1"/>
    <property type="molecule type" value="Genomic_DNA"/>
</dbReference>
<reference evidence="1" key="1">
    <citation type="submission" date="2018-05" db="EMBL/GenBank/DDBJ databases">
        <authorList>
            <person name="Lanie J.A."/>
            <person name="Ng W.-L."/>
            <person name="Kazmierczak K.M."/>
            <person name="Andrzejewski T.M."/>
            <person name="Davidsen T.M."/>
            <person name="Wayne K.J."/>
            <person name="Tettelin H."/>
            <person name="Glass J.I."/>
            <person name="Rusch D."/>
            <person name="Podicherti R."/>
            <person name="Tsui H.-C.T."/>
            <person name="Winkler M.E."/>
        </authorList>
    </citation>
    <scope>NUCLEOTIDE SEQUENCE</scope>
</reference>
<evidence type="ECO:0000313" key="1">
    <source>
        <dbReference type="EMBL" id="SVD41376.1"/>
    </source>
</evidence>
<proteinExistence type="predicted"/>
<accession>A0A382V496</accession>
<protein>
    <submittedName>
        <fullName evidence="1">Uncharacterized protein</fullName>
    </submittedName>
</protein>